<feature type="compositionally biased region" description="Low complexity" evidence="8">
    <location>
        <begin position="26"/>
        <end position="42"/>
    </location>
</feature>
<feature type="compositionally biased region" description="Low complexity" evidence="8">
    <location>
        <begin position="611"/>
        <end position="638"/>
    </location>
</feature>
<evidence type="ECO:0000256" key="4">
    <source>
        <dbReference type="ARBA" id="ARBA00022679"/>
    </source>
</evidence>
<feature type="transmembrane region" description="Helical" evidence="9">
    <location>
        <begin position="415"/>
        <end position="438"/>
    </location>
</feature>
<feature type="transmembrane region" description="Helical" evidence="9">
    <location>
        <begin position="60"/>
        <end position="82"/>
    </location>
</feature>
<dbReference type="InterPro" id="IPR050297">
    <property type="entry name" value="LipidA_mod_glycosyltrf_83"/>
</dbReference>
<feature type="transmembrane region" description="Helical" evidence="9">
    <location>
        <begin position="177"/>
        <end position="196"/>
    </location>
</feature>
<evidence type="ECO:0000313" key="11">
    <source>
        <dbReference type="Proteomes" id="UP001180616"/>
    </source>
</evidence>
<evidence type="ECO:0000256" key="7">
    <source>
        <dbReference type="ARBA" id="ARBA00023136"/>
    </source>
</evidence>
<protein>
    <submittedName>
        <fullName evidence="10">Dolichyl-phosphate-mannose--protein mannosyltransferase</fullName>
    </submittedName>
</protein>
<feature type="compositionally biased region" description="Pro residues" evidence="8">
    <location>
        <begin position="695"/>
        <end position="710"/>
    </location>
</feature>
<dbReference type="Proteomes" id="UP001180616">
    <property type="component" value="Chromosome"/>
</dbReference>
<evidence type="ECO:0000256" key="9">
    <source>
        <dbReference type="SAM" id="Phobius"/>
    </source>
</evidence>
<keyword evidence="6 9" id="KW-1133">Transmembrane helix</keyword>
<evidence type="ECO:0000256" key="8">
    <source>
        <dbReference type="SAM" id="MobiDB-lite"/>
    </source>
</evidence>
<feature type="transmembrane region" description="Helical" evidence="9">
    <location>
        <begin position="319"/>
        <end position="343"/>
    </location>
</feature>
<dbReference type="GO" id="GO:0016757">
    <property type="term" value="F:glycosyltransferase activity"/>
    <property type="evidence" value="ECO:0007669"/>
    <property type="project" value="UniProtKB-KW"/>
</dbReference>
<feature type="transmembrane region" description="Helical" evidence="9">
    <location>
        <begin position="144"/>
        <end position="165"/>
    </location>
</feature>
<feature type="transmembrane region" description="Helical" evidence="9">
    <location>
        <begin position="388"/>
        <end position="406"/>
    </location>
</feature>
<evidence type="ECO:0000256" key="3">
    <source>
        <dbReference type="ARBA" id="ARBA00022676"/>
    </source>
</evidence>
<evidence type="ECO:0000313" key="10">
    <source>
        <dbReference type="EMBL" id="WMW65435.1"/>
    </source>
</evidence>
<keyword evidence="3 10" id="KW-0328">Glycosyltransferase</keyword>
<keyword evidence="11" id="KW-1185">Reference proteome</keyword>
<keyword evidence="2" id="KW-1003">Cell membrane</keyword>
<comment type="subcellular location">
    <subcellularLocation>
        <location evidence="1">Cell membrane</location>
        <topology evidence="1">Multi-pass membrane protein</topology>
    </subcellularLocation>
</comment>
<feature type="transmembrane region" description="Helical" evidence="9">
    <location>
        <begin position="489"/>
        <end position="508"/>
    </location>
</feature>
<feature type="compositionally biased region" description="Low complexity" evidence="8">
    <location>
        <begin position="649"/>
        <end position="660"/>
    </location>
</feature>
<evidence type="ECO:0000256" key="1">
    <source>
        <dbReference type="ARBA" id="ARBA00004651"/>
    </source>
</evidence>
<sequence>MTDPKTETAAPQSKAAASPETPQTPPGAAASGKDSAGGKPAGSCPPPQAGGRPKGLLARLYDLLALFPLLPLTLIYAAQTAFTLDARSLWFSDEIRHGNVYETMVATGQWLVPHLNGIPYPDKPPVYFWFLALLDAIPGVDGPMVFQLGAAVSGLLVLWATYALARVVAGCDKRESFAAGLVLLCGFYFLGVVHYARMDLLFAAVITLAHICMYRGLRLPLAFRWIVPAFALAAVATLVKGPFGLAFPLLAGVAYALWRGMPRRLNRMDVAIGGGIMLATLLAWVGAVWFEGYADLIRNILRHQIVDRATAAWHHEQPWWHYLATFPAAWLPFTLVLPFLPWGRAFSPASMRAVLATRKGEGDGMAYIWLALVTSFALLTAVSIKIVIYLLPLFPLLAVVTARAVLRLNVFGSRLYLGLTAILLFVLALGLGGLSLWQWAPDMVRARFQPQVLAMLDIARGAPILAGITLVFAVLLWKAVDRSRPEGGLLTLAAFVTALIVPAALFTAPSLDPVMSPRAQAELMGQYIRKGYHPVSYKVYSGTYTYYAGANIEELSDEDSLRAAMAVFPQVVVAMRADRFAEWTDKPADLREVHRQWIVDREYVLAERSGPVQPVQPTQPAQPDDAAAPAVTGDQTPAPDAPALPQPAPGDAGNGTAPATPAAPQPVLPGLQPATPETPAVPLPGPQPQDNTPATPQPVPVPTPPPPPPGVSATDTPTAPAPPTAQAQ</sequence>
<name>A0ABY9R108_9BACT</name>
<dbReference type="EMBL" id="CP133659">
    <property type="protein sequence ID" value="WMW65435.1"/>
    <property type="molecule type" value="Genomic_DNA"/>
</dbReference>
<dbReference type="RefSeq" id="WP_309541436.1">
    <property type="nucleotide sequence ID" value="NZ_CP133659.1"/>
</dbReference>
<feature type="transmembrane region" description="Helical" evidence="9">
    <location>
        <begin position="364"/>
        <end position="382"/>
    </location>
</feature>
<keyword evidence="4" id="KW-0808">Transferase</keyword>
<gene>
    <name evidence="10" type="ORF">KPS_003563</name>
</gene>
<keyword evidence="7 9" id="KW-0472">Membrane</keyword>
<organism evidence="10 11">
    <name type="scientific">Nitratidesulfovibrio liaohensis</name>
    <dbReference type="NCBI Taxonomy" id="2604158"/>
    <lineage>
        <taxon>Bacteria</taxon>
        <taxon>Pseudomonadati</taxon>
        <taxon>Thermodesulfobacteriota</taxon>
        <taxon>Desulfovibrionia</taxon>
        <taxon>Desulfovibrionales</taxon>
        <taxon>Desulfovibrionaceae</taxon>
        <taxon>Nitratidesulfovibrio</taxon>
    </lineage>
</organism>
<dbReference type="PANTHER" id="PTHR33908">
    <property type="entry name" value="MANNOSYLTRANSFERASE YKCB-RELATED"/>
    <property type="match status" value="1"/>
</dbReference>
<dbReference type="PANTHER" id="PTHR33908:SF3">
    <property type="entry name" value="UNDECAPRENYL PHOSPHATE-ALPHA-4-AMINO-4-DEOXY-L-ARABINOSE ARABINOSYL TRANSFERASE"/>
    <property type="match status" value="1"/>
</dbReference>
<feature type="transmembrane region" description="Helical" evidence="9">
    <location>
        <begin position="225"/>
        <end position="258"/>
    </location>
</feature>
<feature type="compositionally biased region" description="Pro residues" evidence="8">
    <location>
        <begin position="639"/>
        <end position="648"/>
    </location>
</feature>
<accession>A0ABY9R108</accession>
<evidence type="ECO:0000256" key="5">
    <source>
        <dbReference type="ARBA" id="ARBA00022692"/>
    </source>
</evidence>
<proteinExistence type="predicted"/>
<feature type="compositionally biased region" description="Pro residues" evidence="8">
    <location>
        <begin position="719"/>
        <end position="728"/>
    </location>
</feature>
<feature type="region of interest" description="Disordered" evidence="8">
    <location>
        <begin position="611"/>
        <end position="728"/>
    </location>
</feature>
<keyword evidence="5 9" id="KW-0812">Transmembrane</keyword>
<feature type="transmembrane region" description="Helical" evidence="9">
    <location>
        <begin position="270"/>
        <end position="290"/>
    </location>
</feature>
<evidence type="ECO:0000256" key="2">
    <source>
        <dbReference type="ARBA" id="ARBA00022475"/>
    </source>
</evidence>
<reference evidence="10" key="1">
    <citation type="submission" date="2023-09" db="EMBL/GenBank/DDBJ databases">
        <authorList>
            <consortium name="CW5 consortium"/>
            <person name="Lu C.-W."/>
        </authorList>
    </citation>
    <scope>NUCLEOTIDE SEQUENCE</scope>
    <source>
        <strain evidence="10">KPS</strain>
    </source>
</reference>
<feature type="transmembrane region" description="Helical" evidence="9">
    <location>
        <begin position="458"/>
        <end position="477"/>
    </location>
</feature>
<evidence type="ECO:0000256" key="6">
    <source>
        <dbReference type="ARBA" id="ARBA00022989"/>
    </source>
</evidence>
<feature type="region of interest" description="Disordered" evidence="8">
    <location>
        <begin position="1"/>
        <end position="50"/>
    </location>
</feature>